<feature type="compositionally biased region" description="Low complexity" evidence="2">
    <location>
        <begin position="51"/>
        <end position="88"/>
    </location>
</feature>
<dbReference type="Gene3D" id="4.10.60.10">
    <property type="entry name" value="Zinc finger, CCHC-type"/>
    <property type="match status" value="1"/>
</dbReference>
<accession>A0A6A6QER0</accession>
<dbReference type="GO" id="GO:0003676">
    <property type="term" value="F:nucleic acid binding"/>
    <property type="evidence" value="ECO:0007669"/>
    <property type="project" value="InterPro"/>
</dbReference>
<keyword evidence="5" id="KW-1185">Reference proteome</keyword>
<sequence>MPSPHRPPTSISRLPTSLILITRNSLQRAQDKKAKKDLLSKAAEAAEKQDSQPNSSRGSSKSRLSSNSKTSSKSSEPSSPEATRLPRSMSPLSLLLSMGRPNRPIVENKDVAVVLEETSPTSAPMSQSPANPPMSKDCHNRQPVEVQIAAPETEKVDLGSSETTKAASLEHSFAKFCEQMAEIKYYQNVLDNDNAGSGRGLESASNDTALVVRRQIDALDEMDRAIMVLRNLIKSSESGRDERIDVSCGEDVVLQDEPLLLSPIEQCAATTTRLADSMLSSQDDTAQVRDHEATNDATHSPKFADTSTPESDSASEEVSLHEDNIVISTLSSTPALILTVSQPVRVKTPIGSLATLLEVESEQRITNEGEATTAAILPIIPSSPLVEQSLDTKATKAISSTPPVDPLLTLHLEAKLKGEKGVRTTPVHDILTSTLDAPQESIETVSAKIKQEISDYNMTVVEENSIEGKEALLHEDASNEGTVEAKDLSPVDEGTNTKSLATLYTSKPIKKRPTSSMYIPPNLRVRPRTLEVKTPVAVLPLEPASEAVVTKGNPISPPASKPTPEADSAPPPVRDYEALAPSTSLTTRPAGSASKITLGHVNCPRMNPKQSQERRARLMKEGKCFQCEEKGHMTRDCPTKPITHQYSKGPRIGAASHHKSPVATMKTVTATKTVAATKSAPMTKKAAQQTKVQADRMAASKKARPRQQTERGAAWLSAFQSEDAEVRAKMASYIPQKVEYDINTRYTKDAEWTD</sequence>
<evidence type="ECO:0000256" key="1">
    <source>
        <dbReference type="PROSITE-ProRule" id="PRU00047"/>
    </source>
</evidence>
<keyword evidence="1" id="KW-0479">Metal-binding</keyword>
<feature type="region of interest" description="Disordered" evidence="2">
    <location>
        <begin position="25"/>
        <end position="88"/>
    </location>
</feature>
<dbReference type="PROSITE" id="PS50158">
    <property type="entry name" value="ZF_CCHC"/>
    <property type="match status" value="1"/>
</dbReference>
<keyword evidence="1" id="KW-0863">Zinc-finger</keyword>
<dbReference type="InterPro" id="IPR036875">
    <property type="entry name" value="Znf_CCHC_sf"/>
</dbReference>
<organism evidence="4 5">
    <name type="scientific">Lophium mytilinum</name>
    <dbReference type="NCBI Taxonomy" id="390894"/>
    <lineage>
        <taxon>Eukaryota</taxon>
        <taxon>Fungi</taxon>
        <taxon>Dikarya</taxon>
        <taxon>Ascomycota</taxon>
        <taxon>Pezizomycotina</taxon>
        <taxon>Dothideomycetes</taxon>
        <taxon>Pleosporomycetidae</taxon>
        <taxon>Mytilinidiales</taxon>
        <taxon>Mytilinidiaceae</taxon>
        <taxon>Lophium</taxon>
    </lineage>
</organism>
<dbReference type="OrthoDB" id="4365667at2759"/>
<feature type="region of interest" description="Disordered" evidence="2">
    <location>
        <begin position="278"/>
        <end position="319"/>
    </location>
</feature>
<dbReference type="AlphaFoldDB" id="A0A6A6QER0"/>
<keyword evidence="1" id="KW-0862">Zinc</keyword>
<dbReference type="GO" id="GO:0008270">
    <property type="term" value="F:zinc ion binding"/>
    <property type="evidence" value="ECO:0007669"/>
    <property type="project" value="UniProtKB-KW"/>
</dbReference>
<evidence type="ECO:0000313" key="5">
    <source>
        <dbReference type="Proteomes" id="UP000799750"/>
    </source>
</evidence>
<evidence type="ECO:0000313" key="4">
    <source>
        <dbReference type="EMBL" id="KAF2490651.1"/>
    </source>
</evidence>
<proteinExistence type="predicted"/>
<dbReference type="SUPFAM" id="SSF57756">
    <property type="entry name" value="Retrovirus zinc finger-like domains"/>
    <property type="match status" value="1"/>
</dbReference>
<feature type="region of interest" description="Disordered" evidence="2">
    <location>
        <begin position="549"/>
        <end position="576"/>
    </location>
</feature>
<name>A0A6A6QER0_9PEZI</name>
<dbReference type="SMART" id="SM00343">
    <property type="entry name" value="ZnF_C2HC"/>
    <property type="match status" value="1"/>
</dbReference>
<evidence type="ECO:0000256" key="2">
    <source>
        <dbReference type="SAM" id="MobiDB-lite"/>
    </source>
</evidence>
<gene>
    <name evidence="4" type="ORF">BU16DRAFT_566664</name>
</gene>
<evidence type="ECO:0000259" key="3">
    <source>
        <dbReference type="PROSITE" id="PS50158"/>
    </source>
</evidence>
<reference evidence="4" key="1">
    <citation type="journal article" date="2020" name="Stud. Mycol.">
        <title>101 Dothideomycetes genomes: a test case for predicting lifestyles and emergence of pathogens.</title>
        <authorList>
            <person name="Haridas S."/>
            <person name="Albert R."/>
            <person name="Binder M."/>
            <person name="Bloem J."/>
            <person name="Labutti K."/>
            <person name="Salamov A."/>
            <person name="Andreopoulos B."/>
            <person name="Baker S."/>
            <person name="Barry K."/>
            <person name="Bills G."/>
            <person name="Bluhm B."/>
            <person name="Cannon C."/>
            <person name="Castanera R."/>
            <person name="Culley D."/>
            <person name="Daum C."/>
            <person name="Ezra D."/>
            <person name="Gonzalez J."/>
            <person name="Henrissat B."/>
            <person name="Kuo A."/>
            <person name="Liang C."/>
            <person name="Lipzen A."/>
            <person name="Lutzoni F."/>
            <person name="Magnuson J."/>
            <person name="Mondo S."/>
            <person name="Nolan M."/>
            <person name="Ohm R."/>
            <person name="Pangilinan J."/>
            <person name="Park H.-J."/>
            <person name="Ramirez L."/>
            <person name="Alfaro M."/>
            <person name="Sun H."/>
            <person name="Tritt A."/>
            <person name="Yoshinaga Y."/>
            <person name="Zwiers L.-H."/>
            <person name="Turgeon B."/>
            <person name="Goodwin S."/>
            <person name="Spatafora J."/>
            <person name="Crous P."/>
            <person name="Grigoriev I."/>
        </authorList>
    </citation>
    <scope>NUCLEOTIDE SEQUENCE</scope>
    <source>
        <strain evidence="4">CBS 269.34</strain>
    </source>
</reference>
<dbReference type="Proteomes" id="UP000799750">
    <property type="component" value="Unassembled WGS sequence"/>
</dbReference>
<dbReference type="InterPro" id="IPR001878">
    <property type="entry name" value="Znf_CCHC"/>
</dbReference>
<dbReference type="EMBL" id="MU004197">
    <property type="protein sequence ID" value="KAF2490651.1"/>
    <property type="molecule type" value="Genomic_DNA"/>
</dbReference>
<protein>
    <recommendedName>
        <fullName evidence="3">CCHC-type domain-containing protein</fullName>
    </recommendedName>
</protein>
<feature type="domain" description="CCHC-type" evidence="3">
    <location>
        <begin position="623"/>
        <end position="638"/>
    </location>
</feature>
<feature type="compositionally biased region" description="Basic and acidic residues" evidence="2">
    <location>
        <begin position="29"/>
        <end position="50"/>
    </location>
</feature>